<accession>A0ABC9XUC5</accession>
<dbReference type="Pfam" id="PF07885">
    <property type="entry name" value="Ion_trans_2"/>
    <property type="match status" value="1"/>
</dbReference>
<feature type="region of interest" description="Disordered" evidence="16">
    <location>
        <begin position="877"/>
        <end position="924"/>
    </location>
</feature>
<feature type="compositionally biased region" description="Basic and acidic residues" evidence="16">
    <location>
        <begin position="54"/>
        <end position="64"/>
    </location>
</feature>
<dbReference type="Gene3D" id="1.10.10.10">
    <property type="entry name" value="Winged helix-like DNA-binding domain superfamily/Winged helix DNA-binding domain"/>
    <property type="match status" value="2"/>
</dbReference>
<dbReference type="PROSITE" id="PS50141">
    <property type="entry name" value="A_DEAMIN_EDITASE"/>
    <property type="match status" value="1"/>
</dbReference>
<protein>
    <submittedName>
        <fullName evidence="21">Double-stranded RNA-specific adenosine deaminase</fullName>
    </submittedName>
</protein>
<feature type="region of interest" description="Disordered" evidence="16">
    <location>
        <begin position="679"/>
        <end position="709"/>
    </location>
</feature>
<dbReference type="CDD" id="cd19915">
    <property type="entry name" value="DSRM_DRADA_rpt3"/>
    <property type="match status" value="1"/>
</dbReference>
<feature type="compositionally biased region" description="Polar residues" evidence="16">
    <location>
        <begin position="679"/>
        <end position="689"/>
    </location>
</feature>
<name>A0ABC9XUC5_GRUJA</name>
<keyword evidence="5 17" id="KW-0812">Transmembrane</keyword>
<evidence type="ECO:0000256" key="3">
    <source>
        <dbReference type="ARBA" id="ARBA00022448"/>
    </source>
</evidence>
<dbReference type="SMART" id="SM00358">
    <property type="entry name" value="DSRM"/>
    <property type="match status" value="3"/>
</dbReference>
<dbReference type="CDD" id="cd19913">
    <property type="entry name" value="DSRM_DRADA_rpt1"/>
    <property type="match status" value="1"/>
</dbReference>
<dbReference type="SMART" id="SM00550">
    <property type="entry name" value="Zalpha"/>
    <property type="match status" value="2"/>
</dbReference>
<dbReference type="InterPro" id="IPR036691">
    <property type="entry name" value="Endo/exonu/phosph_ase_sf"/>
</dbReference>
<keyword evidence="10" id="KW-0406">Ion transport</keyword>
<dbReference type="FunFam" id="1.10.287.70:FF:000022">
    <property type="entry name" value="Small conductance calcium-activated potassium channel, isoform O"/>
    <property type="match status" value="1"/>
</dbReference>
<evidence type="ECO:0000256" key="14">
    <source>
        <dbReference type="PROSITE-ProRule" id="PRU00266"/>
    </source>
</evidence>
<dbReference type="SUPFAM" id="SSF81327">
    <property type="entry name" value="Small-conductance potassium channel"/>
    <property type="match status" value="1"/>
</dbReference>
<dbReference type="GO" id="GO:0005516">
    <property type="term" value="F:calmodulin binding"/>
    <property type="evidence" value="ECO:0007669"/>
    <property type="project" value="UniProtKB-KW"/>
</dbReference>
<feature type="domain" description="DRBM" evidence="18">
    <location>
        <begin position="1135"/>
        <end position="1203"/>
    </location>
</feature>
<feature type="transmembrane region" description="Helical" evidence="17">
    <location>
        <begin position="312"/>
        <end position="329"/>
    </location>
</feature>
<keyword evidence="3" id="KW-0813">Transport</keyword>
<dbReference type="PROSITE" id="PS50139">
    <property type="entry name" value="Z_BINDING"/>
    <property type="match status" value="2"/>
</dbReference>
<evidence type="ECO:0000256" key="9">
    <source>
        <dbReference type="ARBA" id="ARBA00022989"/>
    </source>
</evidence>
<dbReference type="Pfam" id="PF02137">
    <property type="entry name" value="A_deamin"/>
    <property type="match status" value="1"/>
</dbReference>
<evidence type="ECO:0000256" key="15">
    <source>
        <dbReference type="SAM" id="Coils"/>
    </source>
</evidence>
<evidence type="ECO:0000259" key="19">
    <source>
        <dbReference type="PROSITE" id="PS50139"/>
    </source>
</evidence>
<evidence type="ECO:0000256" key="5">
    <source>
        <dbReference type="ARBA" id="ARBA00022692"/>
    </source>
</evidence>
<keyword evidence="4" id="KW-0963">Cytoplasm</keyword>
<feature type="domain" description="Z-binding" evidence="19">
    <location>
        <begin position="922"/>
        <end position="986"/>
    </location>
</feature>
<keyword evidence="8 14" id="KW-0694">RNA-binding</keyword>
<evidence type="ECO:0000256" key="1">
    <source>
        <dbReference type="ARBA" id="ARBA00004141"/>
    </source>
</evidence>
<dbReference type="Pfam" id="PF02295">
    <property type="entry name" value="z-alpha"/>
    <property type="match status" value="2"/>
</dbReference>
<keyword evidence="12" id="KW-0943">RNA-mediated gene silencing</keyword>
<feature type="compositionally biased region" description="Basic and acidic residues" evidence="16">
    <location>
        <begin position="889"/>
        <end position="913"/>
    </location>
</feature>
<reference evidence="21 22" key="1">
    <citation type="submission" date="2024-06" db="EMBL/GenBank/DDBJ databases">
        <title>The draft genome of Grus japonensis, version 3.</title>
        <authorList>
            <person name="Nabeshima K."/>
            <person name="Suzuki S."/>
            <person name="Onuma M."/>
        </authorList>
    </citation>
    <scope>NUCLEOTIDE SEQUENCE [LARGE SCALE GENOMIC DNA]</scope>
    <source>
        <strain evidence="21 22">451A</strain>
    </source>
</reference>
<dbReference type="Proteomes" id="UP001623348">
    <property type="component" value="Unassembled WGS sequence"/>
</dbReference>
<feature type="transmembrane region" description="Helical" evidence="17">
    <location>
        <begin position="267"/>
        <end position="292"/>
    </location>
</feature>
<dbReference type="InterPro" id="IPR036388">
    <property type="entry name" value="WH-like_DNA-bd_sf"/>
</dbReference>
<evidence type="ECO:0000256" key="7">
    <source>
        <dbReference type="ARBA" id="ARBA00022860"/>
    </source>
</evidence>
<keyword evidence="13" id="KW-0407">Ion channel</keyword>
<dbReference type="GO" id="GO:0031047">
    <property type="term" value="P:regulatory ncRNA-mediated gene silencing"/>
    <property type="evidence" value="ECO:0007669"/>
    <property type="project" value="UniProtKB-KW"/>
</dbReference>
<feature type="domain" description="A to I editase" evidence="20">
    <location>
        <begin position="1507"/>
        <end position="1845"/>
    </location>
</feature>
<dbReference type="GO" id="GO:0034220">
    <property type="term" value="P:monoatomic ion transmembrane transport"/>
    <property type="evidence" value="ECO:0007669"/>
    <property type="project" value="UniProtKB-KW"/>
</dbReference>
<dbReference type="Pfam" id="PF03530">
    <property type="entry name" value="SK_channel"/>
    <property type="match status" value="1"/>
</dbReference>
<comment type="caution">
    <text evidence="21">The sequence shown here is derived from an EMBL/GenBank/DDBJ whole genome shotgun (WGS) entry which is preliminary data.</text>
</comment>
<proteinExistence type="predicted"/>
<feature type="transmembrane region" description="Helical" evidence="17">
    <location>
        <begin position="341"/>
        <end position="361"/>
    </location>
</feature>
<evidence type="ECO:0000256" key="12">
    <source>
        <dbReference type="ARBA" id="ARBA00023158"/>
    </source>
</evidence>
<dbReference type="SMART" id="SM01053">
    <property type="entry name" value="CaMBD"/>
    <property type="match status" value="1"/>
</dbReference>
<feature type="compositionally biased region" description="Polar residues" evidence="16">
    <location>
        <begin position="1066"/>
        <end position="1078"/>
    </location>
</feature>
<keyword evidence="22" id="KW-1185">Reference proteome</keyword>
<evidence type="ECO:0000259" key="18">
    <source>
        <dbReference type="PROSITE" id="PS50137"/>
    </source>
</evidence>
<dbReference type="SUPFAM" id="SSF46785">
    <property type="entry name" value="Winged helix' DNA-binding domain"/>
    <property type="match status" value="2"/>
</dbReference>
<dbReference type="SUPFAM" id="SSF54768">
    <property type="entry name" value="dsRNA-binding domain-like"/>
    <property type="match status" value="3"/>
</dbReference>
<evidence type="ECO:0000256" key="13">
    <source>
        <dbReference type="ARBA" id="ARBA00023303"/>
    </source>
</evidence>
<dbReference type="CDD" id="cd19914">
    <property type="entry name" value="DSRM_DRADA_rpt2"/>
    <property type="match status" value="1"/>
</dbReference>
<organism evidence="21 22">
    <name type="scientific">Grus japonensis</name>
    <name type="common">Japanese crane</name>
    <name type="synonym">Red-crowned crane</name>
    <dbReference type="NCBI Taxonomy" id="30415"/>
    <lineage>
        <taxon>Eukaryota</taxon>
        <taxon>Metazoa</taxon>
        <taxon>Chordata</taxon>
        <taxon>Craniata</taxon>
        <taxon>Vertebrata</taxon>
        <taxon>Euteleostomi</taxon>
        <taxon>Archelosauria</taxon>
        <taxon>Archosauria</taxon>
        <taxon>Dinosauria</taxon>
        <taxon>Saurischia</taxon>
        <taxon>Theropoda</taxon>
        <taxon>Coelurosauria</taxon>
        <taxon>Aves</taxon>
        <taxon>Neognathae</taxon>
        <taxon>Neoaves</taxon>
        <taxon>Gruiformes</taxon>
        <taxon>Gruidae</taxon>
        <taxon>Grus</taxon>
    </lineage>
</organism>
<evidence type="ECO:0000259" key="20">
    <source>
        <dbReference type="PROSITE" id="PS50141"/>
    </source>
</evidence>
<evidence type="ECO:0000256" key="16">
    <source>
        <dbReference type="SAM" id="MobiDB-lite"/>
    </source>
</evidence>
<dbReference type="Gene3D" id="3.30.160.20">
    <property type="match status" value="3"/>
</dbReference>
<feature type="transmembrane region" description="Helical" evidence="17">
    <location>
        <begin position="101"/>
        <end position="120"/>
    </location>
</feature>
<dbReference type="GO" id="GO:0003723">
    <property type="term" value="F:RNA binding"/>
    <property type="evidence" value="ECO:0007669"/>
    <property type="project" value="UniProtKB-UniRule"/>
</dbReference>
<feature type="compositionally biased region" description="Polar residues" evidence="16">
    <location>
        <begin position="1038"/>
        <end position="1047"/>
    </location>
</feature>
<evidence type="ECO:0000256" key="10">
    <source>
        <dbReference type="ARBA" id="ARBA00023065"/>
    </source>
</evidence>
<keyword evidence="6" id="KW-0677">Repeat</keyword>
<feature type="region of interest" description="Disordered" evidence="16">
    <location>
        <begin position="1209"/>
        <end position="1239"/>
    </location>
</feature>
<dbReference type="InterPro" id="IPR015449">
    <property type="entry name" value="K_chnl_Ca-activ_SK"/>
</dbReference>
<evidence type="ECO:0000256" key="11">
    <source>
        <dbReference type="ARBA" id="ARBA00023136"/>
    </source>
</evidence>
<dbReference type="EMBL" id="BAAFJT010000029">
    <property type="protein sequence ID" value="GAB0200874.1"/>
    <property type="molecule type" value="Genomic_DNA"/>
</dbReference>
<dbReference type="PROSITE" id="PS50137">
    <property type="entry name" value="DS_RBD"/>
    <property type="match status" value="3"/>
</dbReference>
<dbReference type="Pfam" id="PF02888">
    <property type="entry name" value="CaMBD"/>
    <property type="match status" value="1"/>
</dbReference>
<keyword evidence="15" id="KW-0175">Coiled coil</keyword>
<dbReference type="InterPro" id="IPR036390">
    <property type="entry name" value="WH_DNA-bd_sf"/>
</dbReference>
<dbReference type="InterPro" id="IPR044456">
    <property type="entry name" value="ADAR1_DSRM_1"/>
</dbReference>
<feature type="domain" description="Z-binding" evidence="19">
    <location>
        <begin position="820"/>
        <end position="886"/>
    </location>
</feature>
<evidence type="ECO:0000256" key="17">
    <source>
        <dbReference type="SAM" id="Phobius"/>
    </source>
</evidence>
<feature type="domain" description="DRBM" evidence="18">
    <location>
        <begin position="1250"/>
        <end position="1318"/>
    </location>
</feature>
<feature type="domain" description="DRBM" evidence="18">
    <location>
        <begin position="1370"/>
        <end position="1438"/>
    </location>
</feature>
<feature type="region of interest" description="Disordered" evidence="16">
    <location>
        <begin position="998"/>
        <end position="1088"/>
    </location>
</feature>
<comment type="subcellular location">
    <subcellularLocation>
        <location evidence="2">Cytoplasm</location>
        <location evidence="2">Myofibril</location>
        <location evidence="2">Sarcomere</location>
        <location evidence="2">Z line</location>
    </subcellularLocation>
    <subcellularLocation>
        <location evidence="1">Membrane</location>
        <topology evidence="1">Multi-pass membrane protein</topology>
    </subcellularLocation>
</comment>
<dbReference type="InterPro" id="IPR042371">
    <property type="entry name" value="Z_dom"/>
</dbReference>
<evidence type="ECO:0000313" key="21">
    <source>
        <dbReference type="EMBL" id="GAB0200874.1"/>
    </source>
</evidence>
<dbReference type="InterPro" id="IPR004178">
    <property type="entry name" value="CaM-bd_dom"/>
</dbReference>
<feature type="coiled-coil region" evidence="15">
    <location>
        <begin position="460"/>
        <end position="487"/>
    </location>
</feature>
<dbReference type="InterPro" id="IPR014720">
    <property type="entry name" value="dsRBD_dom"/>
</dbReference>
<evidence type="ECO:0000256" key="8">
    <source>
        <dbReference type="ARBA" id="ARBA00022884"/>
    </source>
</evidence>
<dbReference type="Gene3D" id="1.10.287.70">
    <property type="match status" value="2"/>
</dbReference>
<keyword evidence="7" id="KW-0112">Calmodulin-binding</keyword>
<dbReference type="InterPro" id="IPR044457">
    <property type="entry name" value="ADAR1_DSRM_3"/>
</dbReference>
<sequence>MSSCKYSGGVMKPLSRLSASRRNLIEAEPEAQPLQLFGAGGPPEIVVSREDNHAPAVRRPDHRPPAHPAPAAFAKGPKRKAQNIGYRLGHRRALFEKRKRLSDYALIFGMFGIVVMVIETELSWGLYSKDSMFSLALKCLISLSTVILLGLIIAYHTREVQLFVIDNGADDWRIAMTYERILYISLEMLVCAIHPIPGEYKFFWTARLAFSYTPSRAEADVDIILSIPMFLRLYLIARVMLLHSKLFTDASSRSIGALNKINFNTRFVMKTLMTICPGTVLLVFSISLWIIAAWTVRVCERYHDQQDVTSNFLGAMWLISITFLSIGYGDMVPHTYCGKGVCLLTGIMGAGCTALVVAVVARKLELTKAEKHVHNFMMDTQLTKRIKNAAANVLRETWLIYKHTKLLKKIDHAKVRKHQRKFLQAIHQLRSVKMEQRKLSDQANTLVDLSKMQNVMYDLITELNDRSEDLEKQIGSLESKLEQLSASFNSLPLLMADMLRQQQQRLLAAVLEARGVGVPVGTPQTPLSESPIGVGAASRSQALVLMGDLNHPDICWRDNTAGHKQSRRFLECIDENFLLQVTEEPTRRGAVLDLVLTSKEGLVGNVKLKGSLGCSAHEVVEFKILRAARRAHSKLTALGFRRADFGLLRDLLGRYHGTKPWREEGPKTAGWYSRITSSKLRSDASQPRGSQKACVGEQGAPGQTQTQKGSLQRLEARAGGLGSFCREMSEQSVLGPALFNTFVSDMDSRIECTLSKFADDTKLCGVVNTLEGRDAIHRDLDRLERWARANHMKFSKAKCKVLHDSERDSDTIRLNFQRLSLAGQDCEQEILTIFRQLGEGKTCTVHDLARKLKSQKKEVNRVLYKLFREGKLRKGGETPPLWRIASPRAGRERSPADHSGGHADPASESREESSAVGSGGTDPMMAETKDKICNYLFSVAETTALNLAKNIGFSRAKDVNAFLSALEKLGDVHKQNTSPPRWSLTDRKRERMQMRLKASTVTQTADPTGLPLSSVPPCPHEMTVASPAATTSEEESIGSEQQPLGQTDRSDASDMEAAPAEDTKLEFSSLSNYDNSENGKWATDDIPDNLNTINKQPNESESIMNSQSSPSYTAQFETAFPCTPVEKLMACQEKNPVSGLTEYSQYTYQHCEFAMLEQSGPSHEPRFKFQAVINGRRFPPAEAGSKKLAKQEAAANAMKVLMSEAENGRQGGIKCEEPFPSDNSELELPLHPEPEPSSVPAQLNLLPGKHPISVLMEYGQKSGNTIEFQLLSQEGPPHDPRFSYCVKMGDQIFPAVVGNSKKGAKQMAAEVAVKILSGESVPHVLPEQPVVKPHSDQSTHSCGPWIATLDESKVAKAKGIGELIKYLNANPVSGLLEYARSNGFAAEFKLIDQSGPPHDPKFVYQAKVGGRWFPAVTAHNKKQGKQEAADAALRVLIGETEKIERVEGTNITELPVSGSTLHDQMAMLSHQRFNTLTARIQHSLLGRKILAAIIMRKGNKDLGVVVSIGTGNRCVKGEELSLKGETVNDSHAEIISRRGFVRFLYSELMKYDPSNPSSAEESIFEPAGGKKLKIKSDVTFHLYVSTAPCGDGALFDKSCSDQASVVGQAQHQPLFENPKQGKLRTKVENGEGTIPVESSDIVPTWDGIQHGERLRTMSCSDKILRWNILGLQGALLSHFVEPVYLSSVTLGYLYSQGHLTRAICCRVARDGNTLEEKLRAPYRVNHPEVGRVSVYDSARQTGKTKESSVNWCLADESEVEVLDGTKGKVDGPKLEVSRVSKRKMFALFQQLCAKNNCRDLQNLSVYSDAKEAAVAYQEAKQRFFSTLEEMGYGSWIRKPQEEDNFSFLDA</sequence>
<feature type="region of interest" description="Disordered" evidence="16">
    <location>
        <begin position="54"/>
        <end position="74"/>
    </location>
</feature>
<keyword evidence="11 17" id="KW-0472">Membrane</keyword>
<evidence type="ECO:0000256" key="6">
    <source>
        <dbReference type="ARBA" id="ARBA00022737"/>
    </source>
</evidence>
<keyword evidence="9 17" id="KW-1133">Transmembrane helix</keyword>
<dbReference type="PRINTS" id="PR01451">
    <property type="entry name" value="SKCHANNEL"/>
</dbReference>
<dbReference type="FunFam" id="1.10.287.70:FF:000027">
    <property type="entry name" value="Small conductance calcium-activated potassium channel, isoform O"/>
    <property type="match status" value="1"/>
</dbReference>
<feature type="transmembrane region" description="Helical" evidence="17">
    <location>
        <begin position="132"/>
        <end position="155"/>
    </location>
</feature>
<dbReference type="InterPro" id="IPR036122">
    <property type="entry name" value="CaM-bd_dom_sf"/>
</dbReference>
<evidence type="ECO:0000313" key="22">
    <source>
        <dbReference type="Proteomes" id="UP001623348"/>
    </source>
</evidence>
<gene>
    <name evidence="21" type="ORF">GRJ2_002552900</name>
</gene>
<dbReference type="SMART" id="SM00552">
    <property type="entry name" value="ADEAMc"/>
    <property type="match status" value="1"/>
</dbReference>
<dbReference type="GO" id="GO:0016020">
    <property type="term" value="C:membrane"/>
    <property type="evidence" value="ECO:0007669"/>
    <property type="project" value="UniProtKB-SubCell"/>
</dbReference>
<dbReference type="InterPro" id="IPR013099">
    <property type="entry name" value="K_chnl_dom"/>
</dbReference>
<dbReference type="FunFam" id="3.30.160.20:FF:000005">
    <property type="entry name" value="Putative double-stranded RNA-specific adenosine deaminase"/>
    <property type="match status" value="3"/>
</dbReference>
<evidence type="ECO:0000256" key="2">
    <source>
        <dbReference type="ARBA" id="ARBA00004216"/>
    </source>
</evidence>
<dbReference type="Gene3D" id="3.60.10.10">
    <property type="entry name" value="Endonuclease/exonuclease/phosphatase"/>
    <property type="match status" value="1"/>
</dbReference>
<dbReference type="InterPro" id="IPR002466">
    <property type="entry name" value="A_deamin"/>
</dbReference>
<evidence type="ECO:0000256" key="4">
    <source>
        <dbReference type="ARBA" id="ARBA00022490"/>
    </source>
</evidence>
<dbReference type="SUPFAM" id="SSF81324">
    <property type="entry name" value="Voltage-gated potassium channels"/>
    <property type="match status" value="1"/>
</dbReference>
<dbReference type="PANTHER" id="PTHR10153">
    <property type="entry name" value="SMALL CONDUCTANCE CALCIUM-ACTIVATED POTASSIUM CHANNEL"/>
    <property type="match status" value="1"/>
</dbReference>
<dbReference type="Pfam" id="PF00035">
    <property type="entry name" value="dsrm"/>
    <property type="match status" value="3"/>
</dbReference>
<dbReference type="GO" id="GO:0030018">
    <property type="term" value="C:Z disc"/>
    <property type="evidence" value="ECO:0007669"/>
    <property type="project" value="UniProtKB-SubCell"/>
</dbReference>